<gene>
    <name evidence="4" type="ORF">FKV24_013545</name>
</gene>
<evidence type="ECO:0000313" key="5">
    <source>
        <dbReference type="Proteomes" id="UP000320431"/>
    </source>
</evidence>
<dbReference type="Pfam" id="PF13349">
    <property type="entry name" value="DUF4097"/>
    <property type="match status" value="1"/>
</dbReference>
<name>A0A508AAR8_9GAMM</name>
<keyword evidence="2" id="KW-1133">Transmembrane helix</keyword>
<accession>A0A508AAR8</accession>
<organism evidence="4 5">
    <name type="scientific">Marilutibacter maris</name>
    <dbReference type="NCBI Taxonomy" id="1605891"/>
    <lineage>
        <taxon>Bacteria</taxon>
        <taxon>Pseudomonadati</taxon>
        <taxon>Pseudomonadota</taxon>
        <taxon>Gammaproteobacteria</taxon>
        <taxon>Lysobacterales</taxon>
        <taxon>Lysobacteraceae</taxon>
        <taxon>Marilutibacter</taxon>
    </lineage>
</organism>
<sequence>MTRTQPSTDSARSSSRVPGFDVPRSDIPRFDVSRDFSGGPMSAHPTLRRNPARPARIAAPALAIGLLAALALPLQAATPIDEVRPLDPRGRLEIDNLKGSIDVRAWDRPEVRITGNLGDGVEKLEISGDRSSLSVKVKYPNRGSGLGFFTVSDRTEPTELVLMVPLRADLDIDSVSARIKVVGVAPSELSINTVSGDVDVAGAPDEIEVDAVSGDLKLVVNSRNADAETVSGEIDLQGRLTDEVSVETVSGDAHVRVLESSLRRYSGASVSGDLSLRTGLAGNGRIKMETVSGDVDLYLPRDLSANVHGESFSGSLRAPGATIDRPRHGPGASFEHRYGNGDGDVSIETFSGDANLHLD</sequence>
<keyword evidence="2" id="KW-0812">Transmembrane</keyword>
<evidence type="ECO:0000259" key="3">
    <source>
        <dbReference type="Pfam" id="PF13349"/>
    </source>
</evidence>
<feature type="region of interest" description="Disordered" evidence="1">
    <location>
        <begin position="1"/>
        <end position="52"/>
    </location>
</feature>
<dbReference type="EMBL" id="VICD02000232">
    <property type="protein sequence ID" value="KAB8175357.1"/>
    <property type="molecule type" value="Genomic_DNA"/>
</dbReference>
<comment type="caution">
    <text evidence="4">The sequence shown here is derived from an EMBL/GenBank/DDBJ whole genome shotgun (WGS) entry which is preliminary data.</text>
</comment>
<feature type="compositionally biased region" description="Polar residues" evidence="1">
    <location>
        <begin position="1"/>
        <end position="16"/>
    </location>
</feature>
<evidence type="ECO:0000256" key="2">
    <source>
        <dbReference type="SAM" id="Phobius"/>
    </source>
</evidence>
<reference evidence="4 5" key="1">
    <citation type="submission" date="2019-10" db="EMBL/GenBank/DDBJ databases">
        <title>Lysobacter alkalisoli sp. nov., isolated from saline-alkaline soil.</title>
        <authorList>
            <person name="Sun J.-Q."/>
        </authorList>
    </citation>
    <scope>NUCLEOTIDE SEQUENCE [LARGE SCALE GENOMIC DNA]</scope>
    <source>
        <strain evidence="4 5">KCTC 42381</strain>
    </source>
</reference>
<keyword evidence="2" id="KW-0472">Membrane</keyword>
<feature type="compositionally biased region" description="Basic and acidic residues" evidence="1">
    <location>
        <begin position="23"/>
        <end position="34"/>
    </location>
</feature>
<evidence type="ECO:0000256" key="1">
    <source>
        <dbReference type="SAM" id="MobiDB-lite"/>
    </source>
</evidence>
<dbReference type="InterPro" id="IPR025164">
    <property type="entry name" value="Toastrack_DUF4097"/>
</dbReference>
<evidence type="ECO:0000313" key="4">
    <source>
        <dbReference type="EMBL" id="KAB8175357.1"/>
    </source>
</evidence>
<proteinExistence type="predicted"/>
<feature type="domain" description="DUF4097" evidence="3">
    <location>
        <begin position="91"/>
        <end position="356"/>
    </location>
</feature>
<dbReference type="Proteomes" id="UP000320431">
    <property type="component" value="Unassembled WGS sequence"/>
</dbReference>
<protein>
    <submittedName>
        <fullName evidence="4">DUF4097 family beta strand repeat protein</fullName>
    </submittedName>
</protein>
<dbReference type="AlphaFoldDB" id="A0A508AAR8"/>
<feature type="transmembrane region" description="Helical" evidence="2">
    <location>
        <begin position="57"/>
        <end position="76"/>
    </location>
</feature>